<keyword evidence="6 10" id="KW-0378">Hydrolase</keyword>
<dbReference type="InterPro" id="IPR031944">
    <property type="entry name" value="RsgA_N"/>
</dbReference>
<keyword evidence="4 10" id="KW-0699">rRNA-binding</keyword>
<feature type="domain" description="EngC GTPase" evidence="11">
    <location>
        <begin position="87"/>
        <end position="237"/>
    </location>
</feature>
<sequence>MEKGLVLKSTGNRYKVRLENGKTLDCVARGRLRLNEIKTTNPLTVGDWVDVEVRDDGTGLITLIHERKNYIIRKATNLSREAHIIAANIDQALLIVTITQPETQLAFIDRYLVTAEAYRIPTILVFNKVDLIDESLKPVLNSYISIYESIGYKCLQVSAKENINIDLLKETLKDKVSLLSGNSGVGKSTLINLIEPGLNLKTAEISAAHLKGRHTTTFSEIFELSFGGYIIDTPGIKSFGLVDIDKNELYHFFPEIFKLSEKCKYYNCTHIHEPGCAVIEAAEKGEIAPSRYLSYLSIYDDENEKYRPKLK</sequence>
<evidence type="ECO:0000256" key="5">
    <source>
        <dbReference type="ARBA" id="ARBA00022741"/>
    </source>
</evidence>
<dbReference type="CDD" id="cd04466">
    <property type="entry name" value="S1_YloQ_GTPase"/>
    <property type="match status" value="1"/>
</dbReference>
<evidence type="ECO:0000256" key="4">
    <source>
        <dbReference type="ARBA" id="ARBA00022730"/>
    </source>
</evidence>
<comment type="similarity">
    <text evidence="10">Belongs to the TRAFAC class YlqF/YawG GTPase family. RsgA subfamily.</text>
</comment>
<feature type="domain" description="CP-type G" evidence="12">
    <location>
        <begin position="68"/>
        <end position="239"/>
    </location>
</feature>
<dbReference type="InterPro" id="IPR010914">
    <property type="entry name" value="RsgA_GTPase_dom"/>
</dbReference>
<dbReference type="SUPFAM" id="SSF52540">
    <property type="entry name" value="P-loop containing nucleoside triphosphate hydrolases"/>
    <property type="match status" value="1"/>
</dbReference>
<evidence type="ECO:0000313" key="13">
    <source>
        <dbReference type="EMBL" id="QKG81150.1"/>
    </source>
</evidence>
<comment type="cofactor">
    <cofactor evidence="10">
        <name>Zn(2+)</name>
        <dbReference type="ChEBI" id="CHEBI:29105"/>
    </cofactor>
    <text evidence="10">Binds 1 zinc ion per subunit.</text>
</comment>
<dbReference type="Gene3D" id="2.40.50.140">
    <property type="entry name" value="Nucleic acid-binding proteins"/>
    <property type="match status" value="1"/>
</dbReference>
<dbReference type="KEGG" id="ttz:FHG85_13025"/>
<dbReference type="EMBL" id="CP041345">
    <property type="protein sequence ID" value="QKG81150.1"/>
    <property type="molecule type" value="Genomic_DNA"/>
</dbReference>
<evidence type="ECO:0000256" key="10">
    <source>
        <dbReference type="HAMAP-Rule" id="MF_01820"/>
    </source>
</evidence>
<dbReference type="RefSeq" id="WP_173076626.1">
    <property type="nucleotide sequence ID" value="NZ_CP041345.1"/>
</dbReference>
<dbReference type="GO" id="GO:0003924">
    <property type="term" value="F:GTPase activity"/>
    <property type="evidence" value="ECO:0007669"/>
    <property type="project" value="UniProtKB-UniRule"/>
</dbReference>
<accession>A0A7D3XMD8</accession>
<organism evidence="13 14">
    <name type="scientific">Tenuifilum thalassicum</name>
    <dbReference type="NCBI Taxonomy" id="2590900"/>
    <lineage>
        <taxon>Bacteria</taxon>
        <taxon>Pseudomonadati</taxon>
        <taxon>Bacteroidota</taxon>
        <taxon>Bacteroidia</taxon>
        <taxon>Bacteroidales</taxon>
        <taxon>Tenuifilaceae</taxon>
        <taxon>Tenuifilum</taxon>
    </lineage>
</organism>
<dbReference type="GO" id="GO:0005525">
    <property type="term" value="F:GTP binding"/>
    <property type="evidence" value="ECO:0007669"/>
    <property type="project" value="UniProtKB-UniRule"/>
</dbReference>
<dbReference type="EC" id="3.6.1.-" evidence="10"/>
<feature type="binding site" evidence="10">
    <location>
        <begin position="127"/>
        <end position="130"/>
    </location>
    <ligand>
        <name>GTP</name>
        <dbReference type="ChEBI" id="CHEBI:37565"/>
    </ligand>
</feature>
<evidence type="ECO:0000256" key="1">
    <source>
        <dbReference type="ARBA" id="ARBA00022490"/>
    </source>
</evidence>
<dbReference type="GO" id="GO:0019843">
    <property type="term" value="F:rRNA binding"/>
    <property type="evidence" value="ECO:0007669"/>
    <property type="project" value="UniProtKB-KW"/>
</dbReference>
<evidence type="ECO:0000259" key="12">
    <source>
        <dbReference type="PROSITE" id="PS51721"/>
    </source>
</evidence>
<dbReference type="Gene3D" id="3.40.50.300">
    <property type="entry name" value="P-loop containing nucleotide triphosphate hydrolases"/>
    <property type="match status" value="1"/>
</dbReference>
<comment type="subunit">
    <text evidence="10">Monomer. Associates with 30S ribosomal subunit, binds 16S rRNA.</text>
</comment>
<comment type="function">
    <text evidence="10">One of several proteins that assist in the late maturation steps of the functional core of the 30S ribosomal subunit. Helps release RbfA from mature subunits. May play a role in the assembly of ribosomal proteins into the subunit. Circularly permuted GTPase that catalyzes slow GTP hydrolysis, GTPase activity is stimulated by the 30S ribosomal subunit.</text>
</comment>
<dbReference type="InterPro" id="IPR012340">
    <property type="entry name" value="NA-bd_OB-fold"/>
</dbReference>
<evidence type="ECO:0000259" key="11">
    <source>
        <dbReference type="PROSITE" id="PS50936"/>
    </source>
</evidence>
<dbReference type="AlphaFoldDB" id="A0A7D3XMD8"/>
<evidence type="ECO:0000313" key="14">
    <source>
        <dbReference type="Proteomes" id="UP000500961"/>
    </source>
</evidence>
<keyword evidence="7 10" id="KW-0862">Zinc</keyword>
<reference evidence="13 14" key="1">
    <citation type="submission" date="2019-07" db="EMBL/GenBank/DDBJ databases">
        <title>Thalassofilum flectens gen. nov., sp. nov., a novel moderate thermophilic anaerobe from a shallow sea hot spring in Kunashir Island (Russia), representing a new family in the order Bacteroidales, and proposal of Thalassofilacea fam. nov.</title>
        <authorList>
            <person name="Kochetkova T.V."/>
            <person name="Podosokorskaya O.A."/>
            <person name="Novikov A."/>
            <person name="Elcheninov A.G."/>
            <person name="Toshchakov S.V."/>
            <person name="Kublanov I.V."/>
        </authorList>
    </citation>
    <scope>NUCLEOTIDE SEQUENCE [LARGE SCALE GENOMIC DNA]</scope>
    <source>
        <strain evidence="13 14">38-H</strain>
    </source>
</reference>
<evidence type="ECO:0000256" key="2">
    <source>
        <dbReference type="ARBA" id="ARBA00022517"/>
    </source>
</evidence>
<evidence type="ECO:0000256" key="8">
    <source>
        <dbReference type="ARBA" id="ARBA00022884"/>
    </source>
</evidence>
<proteinExistence type="inferred from homology"/>
<dbReference type="InterPro" id="IPR004881">
    <property type="entry name" value="Ribosome_biogen_GTPase_RsgA"/>
</dbReference>
<dbReference type="NCBIfam" id="TIGR00157">
    <property type="entry name" value="ribosome small subunit-dependent GTPase A"/>
    <property type="match status" value="1"/>
</dbReference>
<keyword evidence="3 10" id="KW-0479">Metal-binding</keyword>
<feature type="binding site" evidence="10">
    <location>
        <position position="268"/>
    </location>
    <ligand>
        <name>Zn(2+)</name>
        <dbReference type="ChEBI" id="CHEBI:29105"/>
    </ligand>
</feature>
<evidence type="ECO:0000256" key="6">
    <source>
        <dbReference type="ARBA" id="ARBA00022801"/>
    </source>
</evidence>
<dbReference type="GO" id="GO:0005737">
    <property type="term" value="C:cytoplasm"/>
    <property type="evidence" value="ECO:0007669"/>
    <property type="project" value="UniProtKB-SubCell"/>
</dbReference>
<dbReference type="PANTHER" id="PTHR32120:SF11">
    <property type="entry name" value="SMALL RIBOSOMAL SUBUNIT BIOGENESIS GTPASE RSGA 1, MITOCHONDRIAL-RELATED"/>
    <property type="match status" value="1"/>
</dbReference>
<dbReference type="InterPro" id="IPR027417">
    <property type="entry name" value="P-loop_NTPase"/>
</dbReference>
<keyword evidence="1 10" id="KW-0963">Cytoplasm</keyword>
<evidence type="ECO:0000256" key="3">
    <source>
        <dbReference type="ARBA" id="ARBA00022723"/>
    </source>
</evidence>
<keyword evidence="9 10" id="KW-0342">GTP-binding</keyword>
<evidence type="ECO:0000256" key="9">
    <source>
        <dbReference type="ARBA" id="ARBA00023134"/>
    </source>
</evidence>
<dbReference type="SUPFAM" id="SSF50249">
    <property type="entry name" value="Nucleic acid-binding proteins"/>
    <property type="match status" value="1"/>
</dbReference>
<dbReference type="GO" id="GO:0042274">
    <property type="term" value="P:ribosomal small subunit biogenesis"/>
    <property type="evidence" value="ECO:0007669"/>
    <property type="project" value="UniProtKB-UniRule"/>
</dbReference>
<dbReference type="Pfam" id="PF03193">
    <property type="entry name" value="RsgA_GTPase"/>
    <property type="match status" value="1"/>
</dbReference>
<evidence type="ECO:0000256" key="7">
    <source>
        <dbReference type="ARBA" id="ARBA00022833"/>
    </source>
</evidence>
<dbReference type="PROSITE" id="PS51721">
    <property type="entry name" value="G_CP"/>
    <property type="match status" value="1"/>
</dbReference>
<dbReference type="Pfam" id="PF16745">
    <property type="entry name" value="RsgA_N"/>
    <property type="match status" value="1"/>
</dbReference>
<keyword evidence="2 10" id="KW-0690">Ribosome biogenesis</keyword>
<feature type="binding site" evidence="10">
    <location>
        <position position="276"/>
    </location>
    <ligand>
        <name>Zn(2+)</name>
        <dbReference type="ChEBI" id="CHEBI:29105"/>
    </ligand>
</feature>
<keyword evidence="8 10" id="KW-0694">RNA-binding</keyword>
<comment type="subcellular location">
    <subcellularLocation>
        <location evidence="10">Cytoplasm</location>
    </subcellularLocation>
</comment>
<name>A0A7D3XMD8_9BACT</name>
<keyword evidence="5 10" id="KW-0547">Nucleotide-binding</keyword>
<dbReference type="PANTHER" id="PTHR32120">
    <property type="entry name" value="SMALL RIBOSOMAL SUBUNIT BIOGENESIS GTPASE RSGA"/>
    <property type="match status" value="1"/>
</dbReference>
<dbReference type="Gene3D" id="1.10.40.50">
    <property type="entry name" value="Probable gtpase engc, domain 3"/>
    <property type="match status" value="1"/>
</dbReference>
<dbReference type="Proteomes" id="UP000500961">
    <property type="component" value="Chromosome"/>
</dbReference>
<dbReference type="PROSITE" id="PS50936">
    <property type="entry name" value="ENGC_GTPASE"/>
    <property type="match status" value="1"/>
</dbReference>
<dbReference type="HAMAP" id="MF_01820">
    <property type="entry name" value="GTPase_RsgA"/>
    <property type="match status" value="1"/>
</dbReference>
<gene>
    <name evidence="10 13" type="primary">rsgA</name>
    <name evidence="13" type="ORF">FHG85_13025</name>
</gene>
<feature type="binding site" evidence="10">
    <location>
        <begin position="181"/>
        <end position="189"/>
    </location>
    <ligand>
        <name>GTP</name>
        <dbReference type="ChEBI" id="CHEBI:37565"/>
    </ligand>
</feature>
<protein>
    <recommendedName>
        <fullName evidence="10">Small ribosomal subunit biogenesis GTPase RsgA</fullName>
        <ecNumber evidence="10">3.6.1.-</ecNumber>
    </recommendedName>
</protein>
<feature type="binding site" evidence="10">
    <location>
        <position position="270"/>
    </location>
    <ligand>
        <name>Zn(2+)</name>
        <dbReference type="ChEBI" id="CHEBI:29105"/>
    </ligand>
</feature>
<feature type="binding site" evidence="10">
    <location>
        <position position="263"/>
    </location>
    <ligand>
        <name>Zn(2+)</name>
        <dbReference type="ChEBI" id="CHEBI:29105"/>
    </ligand>
</feature>
<keyword evidence="14" id="KW-1185">Reference proteome</keyword>
<dbReference type="CDD" id="cd01854">
    <property type="entry name" value="YjeQ_EngC"/>
    <property type="match status" value="1"/>
</dbReference>
<dbReference type="InterPro" id="IPR030378">
    <property type="entry name" value="G_CP_dom"/>
</dbReference>
<dbReference type="GO" id="GO:0046872">
    <property type="term" value="F:metal ion binding"/>
    <property type="evidence" value="ECO:0007669"/>
    <property type="project" value="UniProtKB-KW"/>
</dbReference>